<dbReference type="InterPro" id="IPR006407">
    <property type="entry name" value="GlgB"/>
</dbReference>
<evidence type="ECO:0000256" key="4">
    <source>
        <dbReference type="ARBA" id="ARBA00009000"/>
    </source>
</evidence>
<dbReference type="FunFam" id="3.20.20.80:FF:000003">
    <property type="entry name" value="1,4-alpha-glucan branching enzyme GlgB"/>
    <property type="match status" value="1"/>
</dbReference>
<dbReference type="GO" id="GO:0003844">
    <property type="term" value="F:1,4-alpha-glucan branching enzyme activity"/>
    <property type="evidence" value="ECO:0007669"/>
    <property type="project" value="UniProtKB-UniRule"/>
</dbReference>
<sequence length="723" mass="82742">MDLLNDVINARCSDPFKCLGLKPNQDKGLTLTVWRPDATKVEVLKIDSDKIIGTMTTGQNGGIFLFDWPKKRTQTHYRLRIHYGDSQFTIVDPYQFPEATFSDPENHSATLYHKEGAIIRSATVNNKLAIRGTRFAVYAPAARSVSVVGDFNSWDGRLHPMSSNGDGVWRLFIPDVVEGARYKYEIRAANDDILPHRTDPFAKTIEQFPSFASVVCAQNSYTWQDKDWTERPIVDIYEQPMSIYEVHLGSWRKKADGDALSYLELKEQLVPYIVDMGYTHVELLPVMEFPFDGSWGYQPIGLFAPTSRYGTADEFRELVDAFHQAGIGVIMDWVPAHFPTDSHGLASFDGSKQYEYPDPKKGWHTEWNSLIYDFGKDHVVDYLISNANYWLDEFHIDGLRVDAVASMLYLNYSRKEGEWIPNVDGGNHNYEAIDFLRRLNETIYLNHPRCFTAAEESTAFPGVSKPTYMDGLGFGFKWNMGWMNDSLSYISKDPIYRQHHQGDLTFSMVYAYDEQFILPLSHDEVVHGKGSMITKMPGDAWQKFANLRAFTSYMYFHPGKKLNFMGNELAQGQEWSHERSLDWHLLDVDYHQGQQQVTKTLNHLYQTEAALQLDHLPSGFEWISLDDSTNSTLAFVRREKESAEHILVLVNFTPTPHGNYRIGTPQAGRYELIFNSDETRFSGSGYPVETSYKTTNQASHGKEQSIEVKLPPLSTIAFKWHAK</sequence>
<dbReference type="PIRSF" id="PIRSF000463">
    <property type="entry name" value="GlgB"/>
    <property type="match status" value="1"/>
</dbReference>
<gene>
    <name evidence="13" type="primary">glgB_2</name>
    <name evidence="10" type="synonym">glgB</name>
    <name evidence="14" type="synonym">glgB_1</name>
    <name evidence="13" type="ORF">MGA5115_01566</name>
    <name evidence="14" type="ORF">MGA5116_00220</name>
</gene>
<evidence type="ECO:0000256" key="1">
    <source>
        <dbReference type="ARBA" id="ARBA00000826"/>
    </source>
</evidence>
<evidence type="ECO:0000313" key="14">
    <source>
        <dbReference type="EMBL" id="SBT19647.1"/>
    </source>
</evidence>
<dbReference type="CDD" id="cd02855">
    <property type="entry name" value="E_set_GBE_prok_N"/>
    <property type="match status" value="1"/>
</dbReference>
<dbReference type="SUPFAM" id="SSF51011">
    <property type="entry name" value="Glycosyl hydrolase domain"/>
    <property type="match status" value="1"/>
</dbReference>
<protein>
    <recommendedName>
        <fullName evidence="10">1,4-alpha-glucan branching enzyme GlgB</fullName>
        <ecNumber evidence="10">2.4.1.18</ecNumber>
    </recommendedName>
    <alternativeName>
        <fullName evidence="10">1,4-alpha-D-glucan:1,4-alpha-D-glucan 6-glucosyl-transferase</fullName>
    </alternativeName>
    <alternativeName>
        <fullName evidence="10">Alpha-(1-&gt;4)-glucan branching enzyme</fullName>
    </alternativeName>
    <alternativeName>
        <fullName evidence="10">Glycogen branching enzyme</fullName>
        <shortName evidence="10">BE</shortName>
    </alternativeName>
</protein>
<evidence type="ECO:0000313" key="16">
    <source>
        <dbReference type="Proteomes" id="UP000092871"/>
    </source>
</evidence>
<evidence type="ECO:0000256" key="11">
    <source>
        <dbReference type="PIRSR" id="PIRSR000463-1"/>
    </source>
</evidence>
<dbReference type="Gene3D" id="2.60.40.1180">
    <property type="entry name" value="Golgi alpha-mannosidase II"/>
    <property type="match status" value="1"/>
</dbReference>
<dbReference type="InterPro" id="IPR037439">
    <property type="entry name" value="Branching_enzy"/>
</dbReference>
<dbReference type="NCBIfam" id="TIGR01515">
    <property type="entry name" value="branching_enzym"/>
    <property type="match status" value="1"/>
</dbReference>
<comment type="catalytic activity">
    <reaction evidence="1 10">
        <text>Transfers a segment of a (1-&gt;4)-alpha-D-glucan chain to a primary hydroxy group in a similar glucan chain.</text>
        <dbReference type="EC" id="2.4.1.18"/>
    </reaction>
</comment>
<dbReference type="Pfam" id="PF02806">
    <property type="entry name" value="Alpha-amylase_C"/>
    <property type="match status" value="1"/>
</dbReference>
<dbReference type="SUPFAM" id="SSF81296">
    <property type="entry name" value="E set domains"/>
    <property type="match status" value="1"/>
</dbReference>
<evidence type="ECO:0000256" key="7">
    <source>
        <dbReference type="ARBA" id="ARBA00022679"/>
    </source>
</evidence>
<name>A0A1C3JQQ0_9GAMM</name>
<dbReference type="NCBIfam" id="NF003811">
    <property type="entry name" value="PRK05402.1"/>
    <property type="match status" value="1"/>
</dbReference>
<dbReference type="InterPro" id="IPR013783">
    <property type="entry name" value="Ig-like_fold"/>
</dbReference>
<dbReference type="GO" id="GO:0043169">
    <property type="term" value="F:cation binding"/>
    <property type="evidence" value="ECO:0007669"/>
    <property type="project" value="InterPro"/>
</dbReference>
<dbReference type="NCBIfam" id="NF008967">
    <property type="entry name" value="PRK12313.1"/>
    <property type="match status" value="1"/>
</dbReference>
<dbReference type="Pfam" id="PF22019">
    <property type="entry name" value="GlgB_N"/>
    <property type="match status" value="1"/>
</dbReference>
<dbReference type="PANTHER" id="PTHR43651">
    <property type="entry name" value="1,4-ALPHA-GLUCAN-BRANCHING ENZYME"/>
    <property type="match status" value="1"/>
</dbReference>
<evidence type="ECO:0000256" key="8">
    <source>
        <dbReference type="ARBA" id="ARBA00023056"/>
    </source>
</evidence>
<keyword evidence="15" id="KW-1185">Reference proteome</keyword>
<dbReference type="InterPro" id="IPR006048">
    <property type="entry name" value="A-amylase/branching_C"/>
</dbReference>
<dbReference type="OrthoDB" id="9800174at2"/>
<dbReference type="SUPFAM" id="SSF51445">
    <property type="entry name" value="(Trans)glycosidases"/>
    <property type="match status" value="1"/>
</dbReference>
<dbReference type="HAMAP" id="MF_00685">
    <property type="entry name" value="GlgB"/>
    <property type="match status" value="1"/>
</dbReference>
<evidence type="ECO:0000256" key="2">
    <source>
        <dbReference type="ARBA" id="ARBA00002953"/>
    </source>
</evidence>
<dbReference type="InterPro" id="IPR054169">
    <property type="entry name" value="GlgB_N"/>
</dbReference>
<dbReference type="InterPro" id="IPR013780">
    <property type="entry name" value="Glyco_hydro_b"/>
</dbReference>
<dbReference type="PANTHER" id="PTHR43651:SF3">
    <property type="entry name" value="1,4-ALPHA-GLUCAN-BRANCHING ENZYME"/>
    <property type="match status" value="1"/>
</dbReference>
<evidence type="ECO:0000313" key="13">
    <source>
        <dbReference type="EMBL" id="SBT17455.1"/>
    </source>
</evidence>
<dbReference type="InterPro" id="IPR004193">
    <property type="entry name" value="Glyco_hydro_13_N"/>
</dbReference>
<accession>A0A1C3JQQ0</accession>
<comment type="subunit">
    <text evidence="10">Monomer.</text>
</comment>
<evidence type="ECO:0000313" key="15">
    <source>
        <dbReference type="Proteomes" id="UP000092840"/>
    </source>
</evidence>
<dbReference type="EC" id="2.4.1.18" evidence="10"/>
<organism evidence="13 16">
    <name type="scientific">Marinomonas gallaica</name>
    <dbReference type="NCBI Taxonomy" id="1806667"/>
    <lineage>
        <taxon>Bacteria</taxon>
        <taxon>Pseudomonadati</taxon>
        <taxon>Pseudomonadota</taxon>
        <taxon>Gammaproteobacteria</taxon>
        <taxon>Oceanospirillales</taxon>
        <taxon>Oceanospirillaceae</taxon>
        <taxon>Marinomonas</taxon>
    </lineage>
</organism>
<comment type="similarity">
    <text evidence="4 10">Belongs to the glycosyl hydrolase 13 family. GlgB subfamily.</text>
</comment>
<dbReference type="FunFam" id="2.60.40.1180:FF:000002">
    <property type="entry name" value="1,4-alpha-glucan branching enzyme GlgB"/>
    <property type="match status" value="1"/>
</dbReference>
<dbReference type="Pfam" id="PF02922">
    <property type="entry name" value="CBM_48"/>
    <property type="match status" value="1"/>
</dbReference>
<dbReference type="GO" id="GO:0004553">
    <property type="term" value="F:hydrolase activity, hydrolyzing O-glycosyl compounds"/>
    <property type="evidence" value="ECO:0007669"/>
    <property type="project" value="InterPro"/>
</dbReference>
<evidence type="ECO:0000256" key="6">
    <source>
        <dbReference type="ARBA" id="ARBA00022676"/>
    </source>
</evidence>
<dbReference type="InterPro" id="IPR044143">
    <property type="entry name" value="GlgB_N_E_set_prok"/>
</dbReference>
<dbReference type="UniPathway" id="UPA00164"/>
<dbReference type="Pfam" id="PF00128">
    <property type="entry name" value="Alpha-amylase"/>
    <property type="match status" value="1"/>
</dbReference>
<dbReference type="InterPro" id="IPR006047">
    <property type="entry name" value="GH13_cat_dom"/>
</dbReference>
<reference evidence="14 15" key="1">
    <citation type="submission" date="2016-06" db="EMBL/GenBank/DDBJ databases">
        <authorList>
            <person name="Rodrigo-Torres L."/>
            <person name="Arahal D.R."/>
        </authorList>
    </citation>
    <scope>NUCLEOTIDE SEQUENCE [LARGE SCALE GENOMIC DNA]</scope>
    <source>
        <strain evidence="14 15">CECT 5116</strain>
    </source>
</reference>
<feature type="active site" description="Nucleophile" evidence="10 11">
    <location>
        <position position="402"/>
    </location>
</feature>
<feature type="domain" description="Glycosyl hydrolase family 13 catalytic" evidence="12">
    <location>
        <begin position="245"/>
        <end position="605"/>
    </location>
</feature>
<dbReference type="Proteomes" id="UP000092840">
    <property type="component" value="Unassembled WGS sequence"/>
</dbReference>
<keyword evidence="6 10" id="KW-0328">Glycosyltransferase</keyword>
<comment type="function">
    <text evidence="2 10">Catalyzes the formation of the alpha-1,6-glucosidic linkages in glycogen by scission of a 1,4-alpha-linked oligosaccharide from growing alpha-1,4-glucan chains and the subsequent attachment of the oligosaccharide to the alpha-1,6 position.</text>
</comment>
<evidence type="ECO:0000256" key="5">
    <source>
        <dbReference type="ARBA" id="ARBA00022600"/>
    </source>
</evidence>
<keyword evidence="5 10" id="KW-0321">Glycogen metabolism</keyword>
<dbReference type="SMART" id="SM00642">
    <property type="entry name" value="Aamy"/>
    <property type="match status" value="1"/>
</dbReference>
<dbReference type="InterPro" id="IPR017853">
    <property type="entry name" value="GH"/>
</dbReference>
<dbReference type="CDD" id="cd11322">
    <property type="entry name" value="AmyAc_Glg_BE"/>
    <property type="match status" value="1"/>
</dbReference>
<keyword evidence="7 10" id="KW-0808">Transferase</keyword>
<dbReference type="RefSeq" id="WP_067034435.1">
    <property type="nucleotide sequence ID" value="NZ_FLRA01000011.1"/>
</dbReference>
<reference evidence="13 16" key="2">
    <citation type="submission" date="2016-06" db="EMBL/GenBank/DDBJ databases">
        <authorList>
            <person name="Kjaerup R.B."/>
            <person name="Dalgaard T.S."/>
            <person name="Juul-Madsen H.R."/>
        </authorList>
    </citation>
    <scope>NUCLEOTIDE SEQUENCE [LARGE SCALE GENOMIC DNA]</scope>
    <source>
        <strain evidence="13 16">CECT 5115</strain>
    </source>
</reference>
<proteinExistence type="inferred from homology"/>
<dbReference type="EMBL" id="FLRA01000011">
    <property type="protein sequence ID" value="SBT17455.1"/>
    <property type="molecule type" value="Genomic_DNA"/>
</dbReference>
<dbReference type="EMBL" id="FLRB01000002">
    <property type="protein sequence ID" value="SBT19647.1"/>
    <property type="molecule type" value="Genomic_DNA"/>
</dbReference>
<dbReference type="AlphaFoldDB" id="A0A1C3JQQ0"/>
<dbReference type="Gene3D" id="3.20.20.80">
    <property type="entry name" value="Glycosidases"/>
    <property type="match status" value="1"/>
</dbReference>
<dbReference type="GO" id="GO:0005978">
    <property type="term" value="P:glycogen biosynthetic process"/>
    <property type="evidence" value="ECO:0007669"/>
    <property type="project" value="UniProtKB-UniRule"/>
</dbReference>
<dbReference type="GO" id="GO:0005829">
    <property type="term" value="C:cytosol"/>
    <property type="evidence" value="ECO:0007669"/>
    <property type="project" value="TreeGrafter"/>
</dbReference>
<evidence type="ECO:0000259" key="12">
    <source>
        <dbReference type="SMART" id="SM00642"/>
    </source>
</evidence>
<keyword evidence="8 10" id="KW-0320">Glycogen biosynthesis</keyword>
<comment type="pathway">
    <text evidence="3 10">Glycan biosynthesis; glycogen biosynthesis.</text>
</comment>
<dbReference type="Proteomes" id="UP000092871">
    <property type="component" value="Unassembled WGS sequence"/>
</dbReference>
<evidence type="ECO:0000256" key="10">
    <source>
        <dbReference type="HAMAP-Rule" id="MF_00685"/>
    </source>
</evidence>
<evidence type="ECO:0000256" key="9">
    <source>
        <dbReference type="ARBA" id="ARBA00023277"/>
    </source>
</evidence>
<dbReference type="InterPro" id="IPR014756">
    <property type="entry name" value="Ig_E-set"/>
</dbReference>
<dbReference type="Gene3D" id="2.60.40.10">
    <property type="entry name" value="Immunoglobulins"/>
    <property type="match status" value="2"/>
</dbReference>
<evidence type="ECO:0000256" key="3">
    <source>
        <dbReference type="ARBA" id="ARBA00004964"/>
    </source>
</evidence>
<keyword evidence="9 10" id="KW-0119">Carbohydrate metabolism</keyword>
<feature type="active site" description="Proton donor" evidence="10 11">
    <location>
        <position position="455"/>
    </location>
</feature>